<dbReference type="RefSeq" id="WP_092462163.1">
    <property type="nucleotide sequence ID" value="NZ_BJEE01000001.1"/>
</dbReference>
<organism evidence="3 4">
    <name type="scientific">Weissella bombi</name>
    <dbReference type="NCBI Taxonomy" id="1505725"/>
    <lineage>
        <taxon>Bacteria</taxon>
        <taxon>Bacillati</taxon>
        <taxon>Bacillota</taxon>
        <taxon>Bacilli</taxon>
        <taxon>Lactobacillales</taxon>
        <taxon>Lactobacillaceae</taxon>
        <taxon>Weissella</taxon>
    </lineage>
</organism>
<evidence type="ECO:0000313" key="4">
    <source>
        <dbReference type="Proteomes" id="UP000199268"/>
    </source>
</evidence>
<feature type="region of interest" description="Disordered" evidence="1">
    <location>
        <begin position="28"/>
        <end position="99"/>
    </location>
</feature>
<keyword evidence="4" id="KW-1185">Reference proteome</keyword>
<feature type="transmembrane region" description="Helical" evidence="2">
    <location>
        <begin position="6"/>
        <end position="26"/>
    </location>
</feature>
<proteinExistence type="predicted"/>
<dbReference type="AlphaFoldDB" id="A0A1C4A8X1"/>
<keyword evidence="2" id="KW-1133">Transmembrane helix</keyword>
<dbReference type="OrthoDB" id="2418342at2"/>
<feature type="compositionally biased region" description="Low complexity" evidence="1">
    <location>
        <begin position="71"/>
        <end position="92"/>
    </location>
</feature>
<dbReference type="Proteomes" id="UP000199268">
    <property type="component" value="Unassembled WGS sequence"/>
</dbReference>
<keyword evidence="2" id="KW-0472">Membrane</keyword>
<gene>
    <name evidence="3" type="ORF">GA0061074_10474</name>
</gene>
<accession>A0A1C4A8X1</accession>
<reference evidence="4" key="1">
    <citation type="submission" date="2016-08" db="EMBL/GenBank/DDBJ databases">
        <authorList>
            <person name="Varghese N."/>
            <person name="Submissions Spin"/>
        </authorList>
    </citation>
    <scope>NUCLEOTIDE SEQUENCE [LARGE SCALE GENOMIC DNA]</scope>
    <source>
        <strain evidence="4">R-53094</strain>
    </source>
</reference>
<evidence type="ECO:0000256" key="2">
    <source>
        <dbReference type="SAM" id="Phobius"/>
    </source>
</evidence>
<feature type="compositionally biased region" description="Basic and acidic residues" evidence="1">
    <location>
        <begin position="47"/>
        <end position="70"/>
    </location>
</feature>
<sequence>MHKGIWVGIVSVLAVIAGTGGALYANQQSEHRDELKTKQAKNSSMSKKIDKANSKSSKTDKETSSSKQQEETSVSSSSSSSSSSSEDTSNTQAPVHLTDEQKQSINASFLDWASQRAEIGNMAVNDEYFNHGAAGRGDWYANTPDGEIQVQDLNNPGQQAFPIHAIGGCVFLIMKNGTTGKQEDVVQSTANGYSDSGDMSKPVTKYVLGDNGKVYELQAMGYEMSVTSGFGEYQDDGTRGTFKPDSDFIVSKDQAAQDELQKLINAYR</sequence>
<dbReference type="EMBL" id="FMAO01000004">
    <property type="protein sequence ID" value="SCB90900.1"/>
    <property type="molecule type" value="Genomic_DNA"/>
</dbReference>
<keyword evidence="2" id="KW-0812">Transmembrane</keyword>
<protein>
    <submittedName>
        <fullName evidence="3">Uncharacterized protein</fullName>
    </submittedName>
</protein>
<evidence type="ECO:0000313" key="3">
    <source>
        <dbReference type="EMBL" id="SCB90900.1"/>
    </source>
</evidence>
<evidence type="ECO:0000256" key="1">
    <source>
        <dbReference type="SAM" id="MobiDB-lite"/>
    </source>
</evidence>
<name>A0A1C4A8X1_9LACO</name>